<sequence length="690" mass="78846">MKPKNFIPHIIRSYMHRRPFRVDILSAFGVILVVTVTSIIWYSNMKGSQAIMELMDNMMSSVSKIVIERTENYLLPASLMTSVIAQVAGPVDFKQILDQDKLEEYMIQVLRGYPQLCRFNFGDQYGNFLMVKDFPDGTFGTEIINRTDPEPYLVWKYRNADGNIIKTTKSSTFDYDPRSRPWYIGASENKEQYWTEVYLFHSDKRPGISSSYPVFDKNGNVFGVFAIDIELDKILEFLQEHPISRFGTVFIVDEHDQVVAYPDLSFLVTKTESDFALVAVDELDGTIIKETFMVHRRSGKSKFFFKYEGTDYVGSITPFPAEFGNNWRIGILVETDLFVGPLHTAAYVVSAISFIILIIALLIASLISRSISRPIMILTEETKKIKNLYLDEKINLKSHILEIQLIRDALSIMKTSLQAFNKYVPSALVRQLIETGEEARIGGQNKELTIFFSDIEGFTSLSETVDADTLFIHISEYFEALSKIVTEQRGTVDKYIGDAIMAFWGAPVQDDQHAYFACKTALLCHRKVQELNRKWKQEGKPPLPTRFGIHTGQTVVGNVGSTERMNYSVMGDSVNLASRLERINIVYGTHIIVSENTYFHARDQFIFKKLDSVKVKGKSSELMVYELVAEKDENLDPAIEAFCNEFNNAVDLYSSHKLKDAFALFKVLHDRYPEDQSISFFMKRCQTGTF</sequence>
<dbReference type="Proteomes" id="UP000266426">
    <property type="component" value="Unassembled WGS sequence"/>
</dbReference>
<dbReference type="GO" id="GO:0006171">
    <property type="term" value="P:cAMP biosynthetic process"/>
    <property type="evidence" value="ECO:0007669"/>
    <property type="project" value="TreeGrafter"/>
</dbReference>
<feature type="domain" description="Guanylate cyclase" evidence="8">
    <location>
        <begin position="449"/>
        <end position="581"/>
    </location>
</feature>
<dbReference type="PROSITE" id="PS50885">
    <property type="entry name" value="HAMP"/>
    <property type="match status" value="1"/>
</dbReference>
<feature type="transmembrane region" description="Helical" evidence="7">
    <location>
        <begin position="20"/>
        <end position="42"/>
    </location>
</feature>
<dbReference type="Gene3D" id="3.30.70.1230">
    <property type="entry name" value="Nucleotide cyclase"/>
    <property type="match status" value="1"/>
</dbReference>
<dbReference type="InterPro" id="IPR003660">
    <property type="entry name" value="HAMP_dom"/>
</dbReference>
<evidence type="ECO:0000259" key="8">
    <source>
        <dbReference type="PROSITE" id="PS50125"/>
    </source>
</evidence>
<evidence type="ECO:0000256" key="6">
    <source>
        <dbReference type="ARBA" id="ARBA00023136"/>
    </source>
</evidence>
<dbReference type="SMART" id="SM00044">
    <property type="entry name" value="CYCc"/>
    <property type="match status" value="1"/>
</dbReference>
<dbReference type="InterPro" id="IPR029151">
    <property type="entry name" value="Sensor-like_sf"/>
</dbReference>
<evidence type="ECO:0000259" key="9">
    <source>
        <dbReference type="PROSITE" id="PS50885"/>
    </source>
</evidence>
<dbReference type="CDD" id="cd12913">
    <property type="entry name" value="PDC1_MCP_like"/>
    <property type="match status" value="1"/>
</dbReference>
<dbReference type="GO" id="GO:0035556">
    <property type="term" value="P:intracellular signal transduction"/>
    <property type="evidence" value="ECO:0007669"/>
    <property type="project" value="InterPro"/>
</dbReference>
<feature type="domain" description="HAMP" evidence="9">
    <location>
        <begin position="369"/>
        <end position="422"/>
    </location>
</feature>
<keyword evidence="3" id="KW-1003">Cell membrane</keyword>
<comment type="caution">
    <text evidence="10">The sequence shown here is derived from an EMBL/GenBank/DDBJ whole genome shotgun (WGS) entry which is preliminary data.</text>
</comment>
<evidence type="ECO:0000256" key="5">
    <source>
        <dbReference type="ARBA" id="ARBA00022989"/>
    </source>
</evidence>
<keyword evidence="4 7" id="KW-0812">Transmembrane</keyword>
<dbReference type="SUPFAM" id="SSF55073">
    <property type="entry name" value="Nucleotide cyclase"/>
    <property type="match status" value="1"/>
</dbReference>
<name>A0A3A4QUY7_9BACT</name>
<gene>
    <name evidence="10" type="ORF">C4541_11975</name>
</gene>
<evidence type="ECO:0000256" key="1">
    <source>
        <dbReference type="ARBA" id="ARBA00004651"/>
    </source>
</evidence>
<dbReference type="InterPro" id="IPR033479">
    <property type="entry name" value="dCache_1"/>
</dbReference>
<dbReference type="Gene3D" id="3.30.450.20">
    <property type="entry name" value="PAS domain"/>
    <property type="match status" value="2"/>
</dbReference>
<feature type="transmembrane region" description="Helical" evidence="7">
    <location>
        <begin position="345"/>
        <end position="367"/>
    </location>
</feature>
<evidence type="ECO:0000313" key="10">
    <source>
        <dbReference type="EMBL" id="RJP56572.1"/>
    </source>
</evidence>
<dbReference type="InterPro" id="IPR001054">
    <property type="entry name" value="A/G_cyclase"/>
</dbReference>
<dbReference type="PANTHER" id="PTHR43081">
    <property type="entry name" value="ADENYLATE CYCLASE, TERMINAL-DIFFERENTIATION SPECIFIC-RELATED"/>
    <property type="match status" value="1"/>
</dbReference>
<evidence type="ECO:0000256" key="2">
    <source>
        <dbReference type="ARBA" id="ARBA00005381"/>
    </source>
</evidence>
<evidence type="ECO:0008006" key="12">
    <source>
        <dbReference type="Google" id="ProtNLM"/>
    </source>
</evidence>
<reference evidence="10 11" key="1">
    <citation type="journal article" date="2017" name="ISME J.">
        <title>Energy and carbon metabolisms in a deep terrestrial subsurface fluid microbial community.</title>
        <authorList>
            <person name="Momper L."/>
            <person name="Jungbluth S.P."/>
            <person name="Lee M.D."/>
            <person name="Amend J.P."/>
        </authorList>
    </citation>
    <scope>NUCLEOTIDE SEQUENCE [LARGE SCALE GENOMIC DNA]</scope>
    <source>
        <strain evidence="10">SURF_26</strain>
    </source>
</reference>
<proteinExistence type="inferred from homology"/>
<dbReference type="AlphaFoldDB" id="A0A3A4QUY7"/>
<dbReference type="CDD" id="cd07302">
    <property type="entry name" value="CHD"/>
    <property type="match status" value="1"/>
</dbReference>
<evidence type="ECO:0000256" key="3">
    <source>
        <dbReference type="ARBA" id="ARBA00022475"/>
    </source>
</evidence>
<dbReference type="InterPro" id="IPR029787">
    <property type="entry name" value="Nucleotide_cyclase"/>
</dbReference>
<dbReference type="GO" id="GO:0005886">
    <property type="term" value="C:plasma membrane"/>
    <property type="evidence" value="ECO:0007669"/>
    <property type="project" value="UniProtKB-SubCell"/>
</dbReference>
<keyword evidence="6 7" id="KW-0472">Membrane</keyword>
<evidence type="ECO:0000256" key="4">
    <source>
        <dbReference type="ARBA" id="ARBA00022692"/>
    </source>
</evidence>
<comment type="subcellular location">
    <subcellularLocation>
        <location evidence="1">Cell membrane</location>
        <topology evidence="1">Multi-pass membrane protein</topology>
    </subcellularLocation>
</comment>
<evidence type="ECO:0000256" key="7">
    <source>
        <dbReference type="SAM" id="Phobius"/>
    </source>
</evidence>
<dbReference type="Gene3D" id="6.10.340.10">
    <property type="match status" value="1"/>
</dbReference>
<accession>A0A3A4QUY7</accession>
<dbReference type="SUPFAM" id="SSF103190">
    <property type="entry name" value="Sensory domain-like"/>
    <property type="match status" value="1"/>
</dbReference>
<protein>
    <recommendedName>
        <fullName evidence="12">Guanylate cyclase domain-containing protein</fullName>
    </recommendedName>
</protein>
<dbReference type="GO" id="GO:0004016">
    <property type="term" value="F:adenylate cyclase activity"/>
    <property type="evidence" value="ECO:0007669"/>
    <property type="project" value="UniProtKB-ARBA"/>
</dbReference>
<dbReference type="Pfam" id="PF00211">
    <property type="entry name" value="Guanylate_cyc"/>
    <property type="match status" value="1"/>
</dbReference>
<dbReference type="EMBL" id="QZJZ01000093">
    <property type="protein sequence ID" value="RJP56572.1"/>
    <property type="molecule type" value="Genomic_DNA"/>
</dbReference>
<dbReference type="InterPro" id="IPR050697">
    <property type="entry name" value="Adenylyl/Guanylyl_Cyclase_3/4"/>
</dbReference>
<dbReference type="FunFam" id="3.30.70.1230:FF:000016">
    <property type="entry name" value="Adenylate/guanylate cyclase domain-containing protein"/>
    <property type="match status" value="1"/>
</dbReference>
<organism evidence="10 11">
    <name type="scientific">Candidatus Auribacter fodinae</name>
    <dbReference type="NCBI Taxonomy" id="2093366"/>
    <lineage>
        <taxon>Bacteria</taxon>
        <taxon>Pseudomonadati</taxon>
        <taxon>Candidatus Auribacterota</taxon>
        <taxon>Candidatus Auribacteria</taxon>
        <taxon>Candidatus Auribacterales</taxon>
        <taxon>Candidatus Auribacteraceae</taxon>
        <taxon>Candidatus Auribacter</taxon>
    </lineage>
</organism>
<dbReference type="PANTHER" id="PTHR43081:SF1">
    <property type="entry name" value="ADENYLATE CYCLASE, TERMINAL-DIFFERENTIATION SPECIFIC"/>
    <property type="match status" value="1"/>
</dbReference>
<dbReference type="Pfam" id="PF02743">
    <property type="entry name" value="dCache_1"/>
    <property type="match status" value="1"/>
</dbReference>
<comment type="similarity">
    <text evidence="2">Belongs to the adenylyl cyclase class-3 family.</text>
</comment>
<evidence type="ECO:0000313" key="11">
    <source>
        <dbReference type="Proteomes" id="UP000266426"/>
    </source>
</evidence>
<dbReference type="PROSITE" id="PS50125">
    <property type="entry name" value="GUANYLATE_CYCLASE_2"/>
    <property type="match status" value="1"/>
</dbReference>
<keyword evidence="5 7" id="KW-1133">Transmembrane helix</keyword>